<protein>
    <submittedName>
        <fullName evidence="1">Uncharacterized protein</fullName>
    </submittedName>
</protein>
<evidence type="ECO:0000313" key="1">
    <source>
        <dbReference type="EMBL" id="JAH82633.1"/>
    </source>
</evidence>
<dbReference type="AlphaFoldDB" id="A0A0E9VZH1"/>
<sequence>MNWLYNKISCKQFLNFLRNVVDPLKTHCAADYILWSLNTPLCKACTNCFSKRHCMGLHLRKGRSLCLRFQLFSQTPL</sequence>
<dbReference type="EMBL" id="GBXM01025944">
    <property type="protein sequence ID" value="JAH82633.1"/>
    <property type="molecule type" value="Transcribed_RNA"/>
</dbReference>
<name>A0A0E9VZH1_ANGAN</name>
<reference evidence="1" key="2">
    <citation type="journal article" date="2015" name="Fish Shellfish Immunol.">
        <title>Early steps in the European eel (Anguilla anguilla)-Vibrio vulnificus interaction in the gills: Role of the RtxA13 toxin.</title>
        <authorList>
            <person name="Callol A."/>
            <person name="Pajuelo D."/>
            <person name="Ebbesson L."/>
            <person name="Teles M."/>
            <person name="MacKenzie S."/>
            <person name="Amaro C."/>
        </authorList>
    </citation>
    <scope>NUCLEOTIDE SEQUENCE</scope>
</reference>
<organism evidence="1">
    <name type="scientific">Anguilla anguilla</name>
    <name type="common">European freshwater eel</name>
    <name type="synonym">Muraena anguilla</name>
    <dbReference type="NCBI Taxonomy" id="7936"/>
    <lineage>
        <taxon>Eukaryota</taxon>
        <taxon>Metazoa</taxon>
        <taxon>Chordata</taxon>
        <taxon>Craniata</taxon>
        <taxon>Vertebrata</taxon>
        <taxon>Euteleostomi</taxon>
        <taxon>Actinopterygii</taxon>
        <taxon>Neopterygii</taxon>
        <taxon>Teleostei</taxon>
        <taxon>Anguilliformes</taxon>
        <taxon>Anguillidae</taxon>
        <taxon>Anguilla</taxon>
    </lineage>
</organism>
<proteinExistence type="predicted"/>
<reference evidence="1" key="1">
    <citation type="submission" date="2014-11" db="EMBL/GenBank/DDBJ databases">
        <authorList>
            <person name="Amaro Gonzalez C."/>
        </authorList>
    </citation>
    <scope>NUCLEOTIDE SEQUENCE</scope>
</reference>
<accession>A0A0E9VZH1</accession>